<dbReference type="InterPro" id="IPR001266">
    <property type="entry name" value="Ribosomal_eS19"/>
</dbReference>
<feature type="signal peptide" evidence="6">
    <location>
        <begin position="1"/>
        <end position="21"/>
    </location>
</feature>
<accession>A0A0R3SWG9</accession>
<dbReference type="GO" id="GO:0003723">
    <property type="term" value="F:RNA binding"/>
    <property type="evidence" value="ECO:0007669"/>
    <property type="project" value="TreeGrafter"/>
</dbReference>
<dbReference type="InterPro" id="IPR036388">
    <property type="entry name" value="WH-like_DNA-bd_sf"/>
</dbReference>
<dbReference type="FunFam" id="1.10.10.10:FF:000118">
    <property type="entry name" value="40S ribosomal protein S19"/>
    <property type="match status" value="1"/>
</dbReference>
<protein>
    <recommendedName>
        <fullName evidence="4">Small ribosomal subunit protein eS19</fullName>
    </recommendedName>
    <alternativeName>
        <fullName evidence="5">40S ribosomal protein S19</fullName>
    </alternativeName>
</protein>
<name>A0A0R3SWG9_HYMDI</name>
<dbReference type="EMBL" id="UYSG01011492">
    <property type="protein sequence ID" value="VDL62548.1"/>
    <property type="molecule type" value="Genomic_DNA"/>
</dbReference>
<keyword evidence="6" id="KW-0732">Signal</keyword>
<keyword evidence="2" id="KW-0689">Ribosomal protein</keyword>
<dbReference type="GO" id="GO:0003735">
    <property type="term" value="F:structural constituent of ribosome"/>
    <property type="evidence" value="ECO:0007669"/>
    <property type="project" value="InterPro"/>
</dbReference>
<dbReference type="STRING" id="6216.A0A0R3SWG9"/>
<organism evidence="9">
    <name type="scientific">Hymenolepis diminuta</name>
    <name type="common">Rat tapeworm</name>
    <dbReference type="NCBI Taxonomy" id="6216"/>
    <lineage>
        <taxon>Eukaryota</taxon>
        <taxon>Metazoa</taxon>
        <taxon>Spiralia</taxon>
        <taxon>Lophotrochozoa</taxon>
        <taxon>Platyhelminthes</taxon>
        <taxon>Cestoda</taxon>
        <taxon>Eucestoda</taxon>
        <taxon>Cyclophyllidea</taxon>
        <taxon>Hymenolepididae</taxon>
        <taxon>Hymenolepis</taxon>
    </lineage>
</organism>
<dbReference type="WBParaSite" id="HDID_0001002901-mRNA-1">
    <property type="protein sequence ID" value="HDID_0001002901-mRNA-1"/>
    <property type="gene ID" value="HDID_0001002901"/>
</dbReference>
<proteinExistence type="inferred from homology"/>
<dbReference type="GO" id="GO:0000028">
    <property type="term" value="P:ribosomal small subunit assembly"/>
    <property type="evidence" value="ECO:0007669"/>
    <property type="project" value="TreeGrafter"/>
</dbReference>
<evidence type="ECO:0000313" key="8">
    <source>
        <dbReference type="Proteomes" id="UP000274504"/>
    </source>
</evidence>
<evidence type="ECO:0000256" key="5">
    <source>
        <dbReference type="ARBA" id="ARBA00035466"/>
    </source>
</evidence>
<evidence type="ECO:0000256" key="6">
    <source>
        <dbReference type="SAM" id="SignalP"/>
    </source>
</evidence>
<dbReference type="OrthoDB" id="428974at2759"/>
<dbReference type="Gene3D" id="1.10.10.10">
    <property type="entry name" value="Winged helix-like DNA-binding domain superfamily/Winged helix DNA-binding domain"/>
    <property type="match status" value="1"/>
</dbReference>
<dbReference type="AlphaFoldDB" id="A0A0R3SWG9"/>
<dbReference type="Pfam" id="PF01090">
    <property type="entry name" value="Ribosomal_S19e"/>
    <property type="match status" value="1"/>
</dbReference>
<evidence type="ECO:0000256" key="4">
    <source>
        <dbReference type="ARBA" id="ARBA00035143"/>
    </source>
</evidence>
<reference evidence="7 8" key="2">
    <citation type="submission" date="2018-11" db="EMBL/GenBank/DDBJ databases">
        <authorList>
            <consortium name="Pathogen Informatics"/>
        </authorList>
    </citation>
    <scope>NUCLEOTIDE SEQUENCE [LARGE SCALE GENOMIC DNA]</scope>
</reference>
<evidence type="ECO:0000256" key="1">
    <source>
        <dbReference type="ARBA" id="ARBA00010014"/>
    </source>
</evidence>
<feature type="chain" id="PRO_5043131529" description="Small ribosomal subunit protein eS19" evidence="6">
    <location>
        <begin position="22"/>
        <end position="162"/>
    </location>
</feature>
<evidence type="ECO:0000256" key="2">
    <source>
        <dbReference type="ARBA" id="ARBA00022980"/>
    </source>
</evidence>
<keyword evidence="3" id="KW-0687">Ribonucleoprotein</keyword>
<dbReference type="InterPro" id="IPR036390">
    <property type="entry name" value="WH_DNA-bd_sf"/>
</dbReference>
<evidence type="ECO:0000313" key="7">
    <source>
        <dbReference type="EMBL" id="VDL62548.1"/>
    </source>
</evidence>
<dbReference type="GO" id="GO:0006412">
    <property type="term" value="P:translation"/>
    <property type="evidence" value="ECO:0007669"/>
    <property type="project" value="InterPro"/>
</dbReference>
<dbReference type="PANTHER" id="PTHR11710">
    <property type="entry name" value="40S RIBOSOMAL PROTEIN S19"/>
    <property type="match status" value="1"/>
</dbReference>
<dbReference type="SMART" id="SM01413">
    <property type="entry name" value="Ribosomal_S19e"/>
    <property type="match status" value="1"/>
</dbReference>
<evidence type="ECO:0000256" key="3">
    <source>
        <dbReference type="ARBA" id="ARBA00023274"/>
    </source>
</evidence>
<dbReference type="PANTHER" id="PTHR11710:SF0">
    <property type="entry name" value="40S RIBOSOMAL PROTEIN S19"/>
    <property type="match status" value="1"/>
</dbReference>
<dbReference type="Proteomes" id="UP000274504">
    <property type="component" value="Unassembled WGS sequence"/>
</dbReference>
<dbReference type="GO" id="GO:0022627">
    <property type="term" value="C:cytosolic small ribosomal subunit"/>
    <property type="evidence" value="ECO:0007669"/>
    <property type="project" value="TreeGrafter"/>
</dbReference>
<sequence>MGDFLLLGILEGLGLATKAHCSVKDVDGHVYVVALAKFLKNTNKIKVPEWVDVVKLSTANELAPSDPDWFYVRCAAILRHLYLRPTGITGLSKVFGRSKRYGVSPRHHVNAYTGILRRCLRELENLGLVDKRADGGREISRAGRRDMDSVAFQTKRALAAMK</sequence>
<comment type="similarity">
    <text evidence="1">Belongs to the eukaryotic ribosomal protein eS19 family.</text>
</comment>
<evidence type="ECO:0000313" key="9">
    <source>
        <dbReference type="WBParaSite" id="HDID_0001002901-mRNA-1"/>
    </source>
</evidence>
<reference evidence="9" key="1">
    <citation type="submission" date="2017-02" db="UniProtKB">
        <authorList>
            <consortium name="WormBaseParasite"/>
        </authorList>
    </citation>
    <scope>IDENTIFICATION</scope>
</reference>
<gene>
    <name evidence="7" type="ORF">HDID_LOCUS10027</name>
</gene>
<dbReference type="SUPFAM" id="SSF46785">
    <property type="entry name" value="Winged helix' DNA-binding domain"/>
    <property type="match status" value="1"/>
</dbReference>